<dbReference type="AlphaFoldDB" id="A0A8H7IUI1"/>
<feature type="compositionally biased region" description="Low complexity" evidence="1">
    <location>
        <begin position="69"/>
        <end position="87"/>
    </location>
</feature>
<feature type="region of interest" description="Disordered" evidence="1">
    <location>
        <begin position="1"/>
        <end position="98"/>
    </location>
</feature>
<sequence>MTKPRNLPRKAKDQAPPPLPSFEDDKDFLSSGESDPESPTDETRAPRPKRKRRAARRKTDASYAPEGLTTPTGSTSTTATRQAAAVSPPEDLIHPVPVKFTPTSTGYGSQYEYRCFRSAEGHDDKWVRYQVLGSVVAISDVPEKIVDMELKEQWNLLSIEEKATYGTERIFVMRKVTGK</sequence>
<dbReference type="EMBL" id="RZGK01000021">
    <property type="protein sequence ID" value="KAF9691244.1"/>
    <property type="molecule type" value="Genomic_DNA"/>
</dbReference>
<gene>
    <name evidence="2" type="ORF">EKO04_010614</name>
</gene>
<protein>
    <submittedName>
        <fullName evidence="2">Uncharacterized protein</fullName>
    </submittedName>
</protein>
<organism evidence="2 3">
    <name type="scientific">Ascochyta lentis</name>
    <dbReference type="NCBI Taxonomy" id="205686"/>
    <lineage>
        <taxon>Eukaryota</taxon>
        <taxon>Fungi</taxon>
        <taxon>Dikarya</taxon>
        <taxon>Ascomycota</taxon>
        <taxon>Pezizomycotina</taxon>
        <taxon>Dothideomycetes</taxon>
        <taxon>Pleosporomycetidae</taxon>
        <taxon>Pleosporales</taxon>
        <taxon>Pleosporineae</taxon>
        <taxon>Didymellaceae</taxon>
        <taxon>Ascochyta</taxon>
    </lineage>
</organism>
<evidence type="ECO:0000256" key="1">
    <source>
        <dbReference type="SAM" id="MobiDB-lite"/>
    </source>
</evidence>
<comment type="caution">
    <text evidence="2">The sequence shown here is derived from an EMBL/GenBank/DDBJ whole genome shotgun (WGS) entry which is preliminary data.</text>
</comment>
<evidence type="ECO:0000313" key="3">
    <source>
        <dbReference type="Proteomes" id="UP000651452"/>
    </source>
</evidence>
<name>A0A8H7IUI1_9PLEO</name>
<feature type="compositionally biased region" description="Basic residues" evidence="1">
    <location>
        <begin position="46"/>
        <end position="56"/>
    </location>
</feature>
<keyword evidence="3" id="KW-1185">Reference proteome</keyword>
<reference evidence="2" key="2">
    <citation type="submission" date="2020-09" db="EMBL/GenBank/DDBJ databases">
        <title>Reference genome assembly for Australian Ascochyta lentis isolate Al4.</title>
        <authorList>
            <person name="Lee R.C."/>
            <person name="Farfan-Caceres L.M."/>
            <person name="Debler J.W."/>
            <person name="Williams A.H."/>
            <person name="Henares B.M."/>
        </authorList>
    </citation>
    <scope>NUCLEOTIDE SEQUENCE</scope>
    <source>
        <strain evidence="2">Al4</strain>
    </source>
</reference>
<evidence type="ECO:0000313" key="2">
    <source>
        <dbReference type="EMBL" id="KAF9691244.1"/>
    </source>
</evidence>
<accession>A0A8H7IUI1</accession>
<reference evidence="2" key="1">
    <citation type="submission" date="2018-12" db="EMBL/GenBank/DDBJ databases">
        <authorList>
            <person name="Syme R.A."/>
            <person name="Farfan-Caceres L."/>
            <person name="Lichtenzveig J."/>
        </authorList>
    </citation>
    <scope>NUCLEOTIDE SEQUENCE</scope>
    <source>
        <strain evidence="2">Al4</strain>
    </source>
</reference>
<dbReference type="Proteomes" id="UP000651452">
    <property type="component" value="Unassembled WGS sequence"/>
</dbReference>
<proteinExistence type="predicted"/>